<proteinExistence type="predicted"/>
<comment type="caution">
    <text evidence="2">The sequence shown here is derived from an EMBL/GenBank/DDBJ whole genome shotgun (WGS) entry which is preliminary data.</text>
</comment>
<gene>
    <name evidence="2" type="ORF">BKP37_02195</name>
</gene>
<organism evidence="2 3">
    <name type="scientific">Anaerobacillus alkalilacustris</name>
    <dbReference type="NCBI Taxonomy" id="393763"/>
    <lineage>
        <taxon>Bacteria</taxon>
        <taxon>Bacillati</taxon>
        <taxon>Bacillota</taxon>
        <taxon>Bacilli</taxon>
        <taxon>Bacillales</taxon>
        <taxon>Bacillaceae</taxon>
        <taxon>Anaerobacillus</taxon>
    </lineage>
</organism>
<dbReference type="EMBL" id="MLQR01000001">
    <property type="protein sequence ID" value="OIJ17663.1"/>
    <property type="molecule type" value="Genomic_DNA"/>
</dbReference>
<keyword evidence="3" id="KW-1185">Reference proteome</keyword>
<evidence type="ECO:0000313" key="2">
    <source>
        <dbReference type="EMBL" id="OIJ17663.1"/>
    </source>
</evidence>
<evidence type="ECO:0000313" key="3">
    <source>
        <dbReference type="Proteomes" id="UP000179524"/>
    </source>
</evidence>
<accession>A0A1S2LZK4</accession>
<dbReference type="InterPro" id="IPR041415">
    <property type="entry name" value="BclA_C"/>
</dbReference>
<dbReference type="Proteomes" id="UP000179524">
    <property type="component" value="Unassembled WGS sequence"/>
</dbReference>
<name>A0A1S2LZK4_9BACI</name>
<dbReference type="InterPro" id="IPR008983">
    <property type="entry name" value="Tumour_necrosis_fac-like_dom"/>
</dbReference>
<dbReference type="Pfam" id="PF18573">
    <property type="entry name" value="BclA_C"/>
    <property type="match status" value="1"/>
</dbReference>
<dbReference type="AlphaFoldDB" id="A0A1S2LZK4"/>
<protein>
    <recommendedName>
        <fullName evidence="1">BclA C-terminal domain-containing protein</fullName>
    </recommendedName>
</protein>
<evidence type="ECO:0000259" key="1">
    <source>
        <dbReference type="Pfam" id="PF18573"/>
    </source>
</evidence>
<dbReference type="Gene3D" id="2.60.120.40">
    <property type="match status" value="1"/>
</dbReference>
<feature type="domain" description="BclA C-terminal" evidence="1">
    <location>
        <begin position="11"/>
        <end position="125"/>
    </location>
</feature>
<reference evidence="2 3" key="1">
    <citation type="submission" date="2016-10" db="EMBL/GenBank/DDBJ databases">
        <title>Draft genome sequences of four alkaliphilic bacteria belonging to the Anaerobacillus genus.</title>
        <authorList>
            <person name="Bassil N.M."/>
            <person name="Lloyd J.R."/>
        </authorList>
    </citation>
    <scope>NUCLEOTIDE SEQUENCE [LARGE SCALE GENOMIC DNA]</scope>
    <source>
        <strain evidence="2 3">DSM 18345</strain>
    </source>
</reference>
<sequence length="140" mass="14427">MKGTLDCEFAYIYNESALTVPVESDVTFDTNGITTAGITHTPGIAEISIAEAGHYNISFSVSGVETNQFALFLNGVEVSGTVYGSGAGTQQNNGQAIIAIAAGDILTLRNHSSAAAVTLQTLAGGTQTNVNTSILIEKLT</sequence>